<evidence type="ECO:0000313" key="2">
    <source>
        <dbReference type="EMBL" id="KAB5524016.1"/>
    </source>
</evidence>
<dbReference type="EMBL" id="VDCV01000015">
    <property type="protein sequence ID" value="KAB5524016.1"/>
    <property type="molecule type" value="Genomic_DNA"/>
</dbReference>
<keyword evidence="3" id="KW-1185">Reference proteome</keyword>
<protein>
    <submittedName>
        <fullName evidence="2">Uncharacterized protein</fullName>
    </submittedName>
</protein>
<evidence type="ECO:0000256" key="1">
    <source>
        <dbReference type="SAM" id="MobiDB-lite"/>
    </source>
</evidence>
<accession>A0A5N5JZQ8</accession>
<feature type="region of interest" description="Disordered" evidence="1">
    <location>
        <begin position="1"/>
        <end position="30"/>
    </location>
</feature>
<organism evidence="2 3">
    <name type="scientific">Salix brachista</name>
    <dbReference type="NCBI Taxonomy" id="2182728"/>
    <lineage>
        <taxon>Eukaryota</taxon>
        <taxon>Viridiplantae</taxon>
        <taxon>Streptophyta</taxon>
        <taxon>Embryophyta</taxon>
        <taxon>Tracheophyta</taxon>
        <taxon>Spermatophyta</taxon>
        <taxon>Magnoliopsida</taxon>
        <taxon>eudicotyledons</taxon>
        <taxon>Gunneridae</taxon>
        <taxon>Pentapetalae</taxon>
        <taxon>rosids</taxon>
        <taxon>fabids</taxon>
        <taxon>Malpighiales</taxon>
        <taxon>Salicaceae</taxon>
        <taxon>Saliceae</taxon>
        <taxon>Salix</taxon>
    </lineage>
</organism>
<comment type="caution">
    <text evidence="2">The sequence shown here is derived from an EMBL/GenBank/DDBJ whole genome shotgun (WGS) entry which is preliminary data.</text>
</comment>
<proteinExistence type="predicted"/>
<sequence>MSDKITKAAAHLTDQNEDVEEPSNGKIKRKAEKSFGVARKKGKTAVGKPRRVKKLIQFESYRIVNQFNDNFIMGKDALCQSLRKICEVHRSDTGKNVFCGIAPSWQGI</sequence>
<dbReference type="Proteomes" id="UP000326939">
    <property type="component" value="Chromosome 15"/>
</dbReference>
<name>A0A5N5JZQ8_9ROSI</name>
<dbReference type="AlphaFoldDB" id="A0A5N5JZQ8"/>
<evidence type="ECO:0000313" key="3">
    <source>
        <dbReference type="Proteomes" id="UP000326939"/>
    </source>
</evidence>
<gene>
    <name evidence="2" type="ORF">DKX38_021765</name>
</gene>
<reference evidence="3" key="1">
    <citation type="journal article" date="2019" name="Gigascience">
        <title>De novo genome assembly of the endangered Acer yangbiense, a plant species with extremely small populations endemic to Yunnan Province, China.</title>
        <authorList>
            <person name="Yang J."/>
            <person name="Wariss H.M."/>
            <person name="Tao L."/>
            <person name="Zhang R."/>
            <person name="Yun Q."/>
            <person name="Hollingsworth P."/>
            <person name="Dao Z."/>
            <person name="Luo G."/>
            <person name="Guo H."/>
            <person name="Ma Y."/>
            <person name="Sun W."/>
        </authorList>
    </citation>
    <scope>NUCLEOTIDE SEQUENCE [LARGE SCALE GENOMIC DNA]</scope>
    <source>
        <strain evidence="3">cv. br00</strain>
    </source>
</reference>